<keyword evidence="3" id="KW-1185">Reference proteome</keyword>
<dbReference type="AlphaFoldDB" id="A0A7X1AYG0"/>
<comment type="caution">
    <text evidence="2">The sequence shown here is derived from an EMBL/GenBank/DDBJ whole genome shotgun (WGS) entry which is preliminary data.</text>
</comment>
<dbReference type="Gene3D" id="2.160.20.10">
    <property type="entry name" value="Single-stranded right-handed beta-helix, Pectin lyase-like"/>
    <property type="match status" value="1"/>
</dbReference>
<dbReference type="EMBL" id="JACHVA010000046">
    <property type="protein sequence ID" value="MBC2601140.1"/>
    <property type="molecule type" value="Genomic_DNA"/>
</dbReference>
<dbReference type="RefSeq" id="WP_185691865.1">
    <property type="nucleotide sequence ID" value="NZ_JACHVA010000046.1"/>
</dbReference>
<feature type="compositionally biased region" description="Polar residues" evidence="1">
    <location>
        <begin position="18"/>
        <end position="34"/>
    </location>
</feature>
<evidence type="ECO:0000256" key="1">
    <source>
        <dbReference type="SAM" id="MobiDB-lite"/>
    </source>
</evidence>
<accession>A0A7X1AYG0</accession>
<dbReference type="InterPro" id="IPR012334">
    <property type="entry name" value="Pectin_lyas_fold"/>
</dbReference>
<evidence type="ECO:0000313" key="3">
    <source>
        <dbReference type="Proteomes" id="UP000525652"/>
    </source>
</evidence>
<dbReference type="InterPro" id="IPR011050">
    <property type="entry name" value="Pectin_lyase_fold/virulence"/>
</dbReference>
<gene>
    <name evidence="2" type="ORF">H5P30_05020</name>
</gene>
<proteinExistence type="predicted"/>
<reference evidence="2 3" key="1">
    <citation type="submission" date="2020-07" db="EMBL/GenBank/DDBJ databases">
        <authorList>
            <person name="Feng X."/>
        </authorList>
    </citation>
    <scope>NUCLEOTIDE SEQUENCE [LARGE SCALE GENOMIC DNA]</scope>
    <source>
        <strain evidence="2 3">JCM14086</strain>
    </source>
</reference>
<name>A0A7X1AYG0_9BACT</name>
<sequence length="528" mass="60080">MAALLGIAWLSSSATSCVKQKQNPGKSASTPDPSSETHEYQWNRADDLIPRAGEYTNAYMSDWSTLPTADEITLRTVPQIQPTDVLGEDSKRVWEDEDQVHIEGLHLSVRWNQNIPQKEGTTLFLIRNAKEVIIENISISYSDPDYRTWDGIRIEGADRVTVRNVRLKGPVHSFHLRIEGCKDVLVENVEIEGTDFDGDGYFRCGGGIWLNNGETGKHGKNGTGIWAEHPRIPGWQVIQNTYIHNGTETDETSRNQDAILIHSPSNGMLFNNVVRNWLRPAMDACFDIGFRRKEPEFHNRFFRVERNILENATFLKTPGASGSTGSRLLFANNIFFNVQIGDYHKEGTEIYYVNNTHVFDLESVPQKLLDLSQRGADGFSSLWNYRGPTTYENSLIYKPNGSFFMFHLNDQAAPDKYKNIHSNYNLYGIAGARVTWLKTSNRKGITFLNFQDWKEATRQDSQSFYTAGDPAWFTNLADHDFRLTSEKLPGTPTDEYLDPIDERIRVDRDFSGKIRTPENISFGAFLPL</sequence>
<protein>
    <submittedName>
        <fullName evidence="2">Right-handed parallel beta-helix repeat-containing protein</fullName>
    </submittedName>
</protein>
<evidence type="ECO:0000313" key="2">
    <source>
        <dbReference type="EMBL" id="MBC2601140.1"/>
    </source>
</evidence>
<dbReference type="Proteomes" id="UP000525652">
    <property type="component" value="Unassembled WGS sequence"/>
</dbReference>
<organism evidence="2 3">
    <name type="scientific">Puniceicoccus vermicola</name>
    <dbReference type="NCBI Taxonomy" id="388746"/>
    <lineage>
        <taxon>Bacteria</taxon>
        <taxon>Pseudomonadati</taxon>
        <taxon>Verrucomicrobiota</taxon>
        <taxon>Opitutia</taxon>
        <taxon>Puniceicoccales</taxon>
        <taxon>Puniceicoccaceae</taxon>
        <taxon>Puniceicoccus</taxon>
    </lineage>
</organism>
<feature type="region of interest" description="Disordered" evidence="1">
    <location>
        <begin position="18"/>
        <end position="39"/>
    </location>
</feature>
<dbReference type="SUPFAM" id="SSF51126">
    <property type="entry name" value="Pectin lyase-like"/>
    <property type="match status" value="1"/>
</dbReference>